<reference evidence="12 13" key="2">
    <citation type="submission" date="2017-09" db="EMBL/GenBank/DDBJ databases">
        <title>Depth-based differentiation of microbial function through sediment-hosted aquifers and enrichment of novel symbionts in the deep terrestrial subsurface.</title>
        <authorList>
            <person name="Probst A.J."/>
            <person name="Ladd B."/>
            <person name="Jarett J.K."/>
            <person name="Geller-Mcgrath D.E."/>
            <person name="Sieber C.M.K."/>
            <person name="Emerson J.B."/>
            <person name="Anantharaman K."/>
            <person name="Thomas B.C."/>
            <person name="Malmstrom R."/>
            <person name="Stieglmeier M."/>
            <person name="Klingl A."/>
            <person name="Woyke T."/>
            <person name="Ryan C.M."/>
            <person name="Banfield J.F."/>
        </authorList>
    </citation>
    <scope>NUCLEOTIDE SEQUENCE [LARGE SCALE GENOMIC DNA]</scope>
</reference>
<dbReference type="Gene3D" id="1.10.274.100">
    <property type="entry name" value="RNA polymerase Rpb1, domain 3"/>
    <property type="match status" value="1"/>
</dbReference>
<dbReference type="Proteomes" id="UP000230713">
    <property type="component" value="Unassembled WGS sequence"/>
</dbReference>
<evidence type="ECO:0000256" key="3">
    <source>
        <dbReference type="ARBA" id="ARBA00022679"/>
    </source>
</evidence>
<dbReference type="Pfam" id="PF04998">
    <property type="entry name" value="RNA_pol_Rpb1_5"/>
    <property type="match status" value="1"/>
</dbReference>
<keyword evidence="5 8" id="KW-0804">Transcription</keyword>
<comment type="similarity">
    <text evidence="1 8">Belongs to the RNA polymerase beta' chain family.</text>
</comment>
<dbReference type="Pfam" id="PF05000">
    <property type="entry name" value="RNA_pol_Rpb1_4"/>
    <property type="match status" value="1"/>
</dbReference>
<evidence type="ECO:0000313" key="12">
    <source>
        <dbReference type="Proteomes" id="UP000230713"/>
    </source>
</evidence>
<dbReference type="SMART" id="SM00663">
    <property type="entry name" value="RPOLA_N"/>
    <property type="match status" value="1"/>
</dbReference>
<keyword evidence="3 8" id="KW-0808">Transferase</keyword>
<dbReference type="Gene3D" id="4.10.860.120">
    <property type="entry name" value="RNA polymerase II, clamp domain"/>
    <property type="match status" value="1"/>
</dbReference>
<dbReference type="EC" id="2.7.7.6" evidence="8"/>
<dbReference type="EMBL" id="PFIH01000041">
    <property type="protein sequence ID" value="PIX28036.1"/>
    <property type="molecule type" value="Genomic_DNA"/>
</dbReference>
<evidence type="ECO:0000256" key="4">
    <source>
        <dbReference type="ARBA" id="ARBA00022695"/>
    </source>
</evidence>
<dbReference type="InterPro" id="IPR006592">
    <property type="entry name" value="RNA_pol_N"/>
</dbReference>
<dbReference type="FunFam" id="2.40.40.20:FF:000019">
    <property type="entry name" value="DNA-directed RNA polymerase II subunit RPB1"/>
    <property type="match status" value="1"/>
</dbReference>
<organism evidence="10 12">
    <name type="scientific">Huberarchaeum crystalense</name>
    <dbReference type="NCBI Taxonomy" id="2014257"/>
    <lineage>
        <taxon>Archaea</taxon>
        <taxon>Candidatus Huberarchaeota</taxon>
        <taxon>Candidatus Huberarchaeia</taxon>
        <taxon>Candidatus Huberarchaeales</taxon>
        <taxon>Candidatus Huberarchaeaceae</taxon>
        <taxon>Candidatus Huberarchaeum</taxon>
    </lineage>
</organism>
<dbReference type="InterPro" id="IPR045867">
    <property type="entry name" value="DNA-dir_RpoC_beta_prime"/>
</dbReference>
<evidence type="ECO:0000256" key="5">
    <source>
        <dbReference type="ARBA" id="ARBA00023163"/>
    </source>
</evidence>
<comment type="function">
    <text evidence="8">DNA-dependent RNA polymerase catalyzes the transcription of DNA into RNA using the four ribonucleoside triphosphates as substrates.</text>
</comment>
<sequence>MIENINLKKIESMSFGLLSPEMIKKIAVVNINNYQLYNEDGFVIPNGLADSRMGVITPGVRCETCHGMMNQCYGHFGHIELSRPIINPLFARKIHHILSYTCQSCGALLFSDKKKQELNALKNRLEIQGKSLNNILHMIDDYLKLVEKPKTCPFCNTNQDKIILELPWDYFFNDHEHNINPIQIRTWLEKVKTEDLVYLGFNPLNRPEWMIFTHFLVAPLTVRPTITLETGVKAEDDLTHKYADILRINNYLSASLEKGAPEVVIEDMWSLLQYHIGTLIDNELSRVAVARHPSSNIPLNTLIQRLTSKDGMFRNNLLGKRTDYAARSVISADPYLKLDEVGVPETIARNMGISDVVTSRNIEEMKSYILNSGTYPSALNVVLPTGSKRRITAENKEELASSLAPGWIIFRNAKDGDILIFNRQPSLHKYSVMAFKAKVLPGIRAFRFNPVLTSPFNADFDGDEMNMWFLQDIEARAEAEALMKVKYNLISARDGSLLIKPKHGHISSLYLMSHDKSLISFSQAQQILSNCSFDVISNLKSKDSYLPLEILSAIFPKDYEYKGKDVIIKDGIISGILTNKTVGVLIKDFYIKRTPEEAAKLIENICNISLSYLIQYRGFTVGLSDYVVNKKVENTIDSFIETKYAEAEKKIRSMKEQEIIYELDNIRNNVYDILLKNANINSSAHIMAISGARGGYPNFGKMVGMCGQQIITNGRPEIGYDGRAISHIKRDNTSPEARGFIKSNFKKGLTPREFVFASYSSRESFITAYTIIPETGYGERKLVYALQDLYMDDKNIIRDGDSNVVTFEYTKNKFVENLKYQNFDCPPVGAPVGIIIAHALSEKISQSALSAFHFAGSSGSLIGTMASNDLLAFLEMRANPPKELMQIYPKQPTDLINLADQLVQRKIQDYVSDVKLDVENGILLLTCSDKADVEFIVKQLEHSKTYDLTENGNELRFSIKKIGFKEIMFLKNRILRKIVRGVPRILEAHVLENKGCIETRGSNILGVLKNELVDPTRVFSNNIIEMTKIFGLEAGRATFLENINIIFTAQGIDVREEFLDLLADRLFFYGKPLGIMRFGVLAQKDALLTKIAFESPKQNIINSAIYGSDTNFKHNIMENVIVGQIVPVGTGLWNIKAKSPK</sequence>
<name>A0A2H9M322_HUBC1</name>
<dbReference type="InterPro" id="IPR038120">
    <property type="entry name" value="Rpb1_funnel_sf"/>
</dbReference>
<dbReference type="Pfam" id="PF04983">
    <property type="entry name" value="RNA_pol_Rpb1_3"/>
    <property type="match status" value="1"/>
</dbReference>
<dbReference type="Pfam" id="PF00623">
    <property type="entry name" value="RNA_pol_Rpb1_2"/>
    <property type="match status" value="1"/>
</dbReference>
<dbReference type="Gene3D" id="2.40.40.20">
    <property type="match status" value="1"/>
</dbReference>
<evidence type="ECO:0000256" key="2">
    <source>
        <dbReference type="ARBA" id="ARBA00022478"/>
    </source>
</evidence>
<dbReference type="InterPro" id="IPR007081">
    <property type="entry name" value="RNA_pol_Rpb1_5"/>
</dbReference>
<evidence type="ECO:0000313" key="10">
    <source>
        <dbReference type="EMBL" id="PIV13700.1"/>
    </source>
</evidence>
<evidence type="ECO:0000259" key="9">
    <source>
        <dbReference type="SMART" id="SM00663"/>
    </source>
</evidence>
<dbReference type="InterPro" id="IPR042102">
    <property type="entry name" value="RNA_pol_Rpb1_3_sf"/>
</dbReference>
<protein>
    <recommendedName>
        <fullName evidence="8">DNA-directed RNA polymerase subunit</fullName>
        <ecNumber evidence="8">2.7.7.6</ecNumber>
    </recommendedName>
</protein>
<comment type="catalytic activity">
    <reaction evidence="6 8">
        <text>RNA(n) + a ribonucleoside 5'-triphosphate = RNA(n+1) + diphosphate</text>
        <dbReference type="Rhea" id="RHEA:21248"/>
        <dbReference type="Rhea" id="RHEA-COMP:14527"/>
        <dbReference type="Rhea" id="RHEA-COMP:17342"/>
        <dbReference type="ChEBI" id="CHEBI:33019"/>
        <dbReference type="ChEBI" id="CHEBI:61557"/>
        <dbReference type="ChEBI" id="CHEBI:140395"/>
        <dbReference type="EC" id="2.7.7.6"/>
    </reaction>
</comment>
<dbReference type="Gene3D" id="3.30.1490.180">
    <property type="entry name" value="RNA polymerase ii"/>
    <property type="match status" value="1"/>
</dbReference>
<evidence type="ECO:0000256" key="6">
    <source>
        <dbReference type="ARBA" id="ARBA00048552"/>
    </source>
</evidence>
<comment type="function">
    <text evidence="7">DNA-dependent RNA polymerase (RNAP) catalyzes the transcription of DNA into RNA using the four ribonucleoside triphosphates as substrates. Forms the clamp head domain.</text>
</comment>
<accession>A0A2H9N2C1</accession>
<dbReference type="PANTHER" id="PTHR19376">
    <property type="entry name" value="DNA-DIRECTED RNA POLYMERASE"/>
    <property type="match status" value="1"/>
</dbReference>
<dbReference type="InterPro" id="IPR000722">
    <property type="entry name" value="RNA_pol_asu"/>
</dbReference>
<keyword evidence="2 8" id="KW-0240">DNA-directed RNA polymerase</keyword>
<dbReference type="AlphaFoldDB" id="A0A2H9M322"/>
<reference evidence="10" key="1">
    <citation type="submission" date="2017-09" db="EMBL/GenBank/DDBJ databases">
        <title>Depth-based differentiation of microbial function through sediment-hosted aquifers and enrichment of novel symbionts in the deep terrestrial subsurface.</title>
        <authorList>
            <person name="Probst A.J."/>
            <person name="Ladd B."/>
            <person name="Jarett J.K."/>
            <person name="Geller-Mcgrath D.E."/>
            <person name="Sieber C.M."/>
            <person name="Emerson J.B."/>
            <person name="Anantharaman K."/>
            <person name="Thomas B.C."/>
            <person name="Malmstrom R."/>
            <person name="Stieglmeier M."/>
            <person name="Klingl A."/>
            <person name="Woyke T."/>
            <person name="Ryan C.M."/>
            <person name="Banfield J.F."/>
        </authorList>
    </citation>
    <scope>NUCLEOTIDE SEQUENCE [LARGE SCALE GENOMIC DNA]</scope>
    <source>
        <strain evidence="10">CG03_land_8_20_14_0_80_31_114</strain>
        <strain evidence="11">CG_4_8_14_3_um_filter</strain>
    </source>
</reference>
<proteinExistence type="inferred from homology"/>
<dbReference type="InterPro" id="IPR044893">
    <property type="entry name" value="RNA_pol_Rpb1_clamp_domain"/>
</dbReference>
<dbReference type="Pfam" id="PF04997">
    <property type="entry name" value="RNA_pol_Rpb1_1"/>
    <property type="match status" value="1"/>
</dbReference>
<dbReference type="Gene3D" id="1.10.132.30">
    <property type="match status" value="1"/>
</dbReference>
<gene>
    <name evidence="10" type="ORF">COS45_01525</name>
    <name evidence="11" type="ORF">COZ66_01660</name>
</gene>
<dbReference type="Proteomes" id="UP000231449">
    <property type="component" value="Unassembled WGS sequence"/>
</dbReference>
<dbReference type="InterPro" id="IPR007083">
    <property type="entry name" value="RNA_pol_Rpb1_4"/>
</dbReference>
<dbReference type="GO" id="GO:0006351">
    <property type="term" value="P:DNA-templated transcription"/>
    <property type="evidence" value="ECO:0007669"/>
    <property type="project" value="InterPro"/>
</dbReference>
<dbReference type="InterPro" id="IPR007080">
    <property type="entry name" value="RNA_pol_Rpb1_1"/>
</dbReference>
<dbReference type="EMBL" id="PEUT01000036">
    <property type="protein sequence ID" value="PIV13700.1"/>
    <property type="molecule type" value="Genomic_DNA"/>
</dbReference>
<evidence type="ECO:0000256" key="7">
    <source>
        <dbReference type="ARBA" id="ARBA00053389"/>
    </source>
</evidence>
<dbReference type="Gene3D" id="6.10.250.2940">
    <property type="match status" value="1"/>
</dbReference>
<dbReference type="SUPFAM" id="SSF64484">
    <property type="entry name" value="beta and beta-prime subunits of DNA dependent RNA-polymerase"/>
    <property type="match status" value="1"/>
</dbReference>
<dbReference type="GO" id="GO:0000428">
    <property type="term" value="C:DNA-directed RNA polymerase complex"/>
    <property type="evidence" value="ECO:0007669"/>
    <property type="project" value="UniProtKB-KW"/>
</dbReference>
<accession>A0A2H9M322</accession>
<dbReference type="GO" id="GO:0003677">
    <property type="term" value="F:DNA binding"/>
    <property type="evidence" value="ECO:0007669"/>
    <property type="project" value="InterPro"/>
</dbReference>
<dbReference type="InterPro" id="IPR007066">
    <property type="entry name" value="RNA_pol_Rpb1_3"/>
</dbReference>
<dbReference type="PANTHER" id="PTHR19376:SF32">
    <property type="entry name" value="DNA-DIRECTED RNA POLYMERASE III SUBUNIT RPC1"/>
    <property type="match status" value="1"/>
</dbReference>
<evidence type="ECO:0000256" key="1">
    <source>
        <dbReference type="ARBA" id="ARBA00006460"/>
    </source>
</evidence>
<dbReference type="GO" id="GO:0003899">
    <property type="term" value="F:DNA-directed RNA polymerase activity"/>
    <property type="evidence" value="ECO:0007669"/>
    <property type="project" value="UniProtKB-EC"/>
</dbReference>
<comment type="caution">
    <text evidence="10">The sequence shown here is derived from an EMBL/GenBank/DDBJ whole genome shotgun (WGS) entry which is preliminary data.</text>
</comment>
<dbReference type="Gene3D" id="1.10.150.390">
    <property type="match status" value="1"/>
</dbReference>
<evidence type="ECO:0000313" key="11">
    <source>
        <dbReference type="EMBL" id="PIX28036.1"/>
    </source>
</evidence>
<feature type="domain" description="RNA polymerase N-terminal" evidence="9">
    <location>
        <begin position="208"/>
        <end position="513"/>
    </location>
</feature>
<keyword evidence="4 8" id="KW-0548">Nucleotidyltransferase</keyword>
<evidence type="ECO:0000256" key="8">
    <source>
        <dbReference type="RuleBase" id="RU004279"/>
    </source>
</evidence>
<evidence type="ECO:0000313" key="13">
    <source>
        <dbReference type="Proteomes" id="UP000231449"/>
    </source>
</evidence>